<dbReference type="Proteomes" id="UP000544090">
    <property type="component" value="Unassembled WGS sequence"/>
</dbReference>
<gene>
    <name evidence="1" type="ORF">HGG74_20400</name>
</gene>
<name>A0A7X6QML3_9MICC</name>
<evidence type="ECO:0000313" key="1">
    <source>
        <dbReference type="EMBL" id="NKX56836.1"/>
    </source>
</evidence>
<reference evidence="1 2" key="1">
    <citation type="submission" date="2020-04" db="EMBL/GenBank/DDBJ databases">
        <title>Arthrobacter sp. nov.</title>
        <authorList>
            <person name="Liu S."/>
        </authorList>
    </citation>
    <scope>NUCLEOTIDE SEQUENCE [LARGE SCALE GENOMIC DNA]</scope>
    <source>
        <strain evidence="1 2">E918</strain>
    </source>
</reference>
<dbReference type="AlphaFoldDB" id="A0A7X6QML3"/>
<keyword evidence="2" id="KW-1185">Reference proteome</keyword>
<feature type="non-terminal residue" evidence="1">
    <location>
        <position position="821"/>
    </location>
</feature>
<dbReference type="Gene3D" id="3.40.50.1460">
    <property type="match status" value="1"/>
</dbReference>
<evidence type="ECO:0000313" key="2">
    <source>
        <dbReference type="Proteomes" id="UP000544090"/>
    </source>
</evidence>
<proteinExistence type="predicted"/>
<dbReference type="RefSeq" id="WP_205762264.1">
    <property type="nucleotide sequence ID" value="NZ_JAAZSQ010000039.1"/>
</dbReference>
<organism evidence="1 2">
    <name type="scientific">Arthrobacter mobilis</name>
    <dbReference type="NCBI Taxonomy" id="2724944"/>
    <lineage>
        <taxon>Bacteria</taxon>
        <taxon>Bacillati</taxon>
        <taxon>Actinomycetota</taxon>
        <taxon>Actinomycetes</taxon>
        <taxon>Micrococcales</taxon>
        <taxon>Micrococcaceae</taxon>
        <taxon>Arthrobacter</taxon>
    </lineage>
</organism>
<dbReference type="EMBL" id="JAAZSQ010000039">
    <property type="protein sequence ID" value="NKX56836.1"/>
    <property type="molecule type" value="Genomic_DNA"/>
</dbReference>
<evidence type="ECO:0008006" key="3">
    <source>
        <dbReference type="Google" id="ProtNLM"/>
    </source>
</evidence>
<protein>
    <recommendedName>
        <fullName evidence="3">Caspase domain-containing protein</fullName>
    </recommendedName>
</protein>
<comment type="caution">
    <text evidence="1">The sequence shown here is derived from an EMBL/GenBank/DDBJ whole genome shotgun (WGS) entry which is preliminary data.</text>
</comment>
<sequence>MTIPHDGLRRVLLAAGTATYRHADTFADGLENLDGVPEALQTVVGALAELGYEPEPGPDGPFLLNPDVQVLEEALHAAAQKAQVAIVYYTGHGLKPDRHPYYVLTADSTGSNLKRTALEPRDLLIHLLPDEQENASGHPQVLVILDCCYSGAGGTEVLRDSLQDLGNPNVWVLASASHLQEAQQGLFARAFADALRSPKIGHSTEFVPFDLFLGEVNSALALHRPDQQARLIRGAITGIAPFLPNRKHVPAVAGLTVEEQVWVARLRGAPEEGRETGFYVTGTTGRVRAVEDIATWMRSPDDHGLGVVTGSPGTGKSTLLALPVLLSDPDRAAPLLADSSPDSLPGRAAGLLAGLPVTGLYARGMDPYQATKTIAAHLGRQAKSPADLIDSIDKRPETTARILVVDAIDESVDPKPLMDTLLLPLAGRPGVKVLIGTRRHLLRPYDADNTFPADLLVDLDAERYRDPQALTGYAQELLLAAHEPGVPTPYRDAPKEVTAAVAQAIAARATATTSGGGQAESFLLAQLLALAVRNREQVPDTAAPGWADRLPTDVGAAFDEDLSRLGSREAGARALLTALAWAQGSGLPWENIWVPVARALAAEDGRETEAIDDPDDVRWLLENAGGYIVEDLGPGRRSVFRPFHELLAAHLRGEPARDRLPAVPATVTAWQAHNQRSQAAITRALLETVPAGPSGHRDWELAHPYLRTYLARHAHAAGPETFAGLVTDPDYLAVADPDTLTALLIPTDPVLGETARAYRRARPLLGNNPGQNAAYLQEAFAAEAGHPPQTQGIRPRYRTLMTRTRRDDSLLSLTGHVRSVG</sequence>
<accession>A0A7X6QML3</accession>